<dbReference type="Gene3D" id="3.40.50.300">
    <property type="entry name" value="P-loop containing nucleotide triphosphate hydrolases"/>
    <property type="match status" value="1"/>
</dbReference>
<evidence type="ECO:0000256" key="1">
    <source>
        <dbReference type="ARBA" id="ARBA00022605"/>
    </source>
</evidence>
<dbReference type="SUPFAM" id="SSF52540">
    <property type="entry name" value="P-loop containing nucleoside triphosphate hydrolases"/>
    <property type="match status" value="1"/>
</dbReference>
<keyword evidence="2" id="KW-0808">Transferase</keyword>
<dbReference type="InterPro" id="IPR000623">
    <property type="entry name" value="Shikimate_kinase/TSH1"/>
</dbReference>
<sequence length="171" mass="18532">MSKSIILIGPPGAGKSTIGKQLARSLDSSFTDTDEIIEAQTNTSISQIFIDQGEPWFRKLEEEVVLRAITDIDGVLSLGGGAPLSIAAQEKIKSISHPVVFLDVSLATAAPRVGFNRDRPLLLNNPRAAWQELMDKRRPIYESLATQIVAVDGLTPKEVCARIIEAVGDPR</sequence>
<keyword evidence="1" id="KW-0028">Amino-acid biosynthesis</keyword>
<evidence type="ECO:0000313" key="7">
    <source>
        <dbReference type="EMBL" id="CAB4531833.1"/>
    </source>
</evidence>
<name>A0A6J6B0I0_9ZZZZ</name>
<evidence type="ECO:0000256" key="3">
    <source>
        <dbReference type="ARBA" id="ARBA00022741"/>
    </source>
</evidence>
<dbReference type="Pfam" id="PF01202">
    <property type="entry name" value="SKI"/>
    <property type="match status" value="1"/>
</dbReference>
<evidence type="ECO:0000256" key="5">
    <source>
        <dbReference type="ARBA" id="ARBA00022840"/>
    </source>
</evidence>
<proteinExistence type="inferred from homology"/>
<dbReference type="GO" id="GO:0005524">
    <property type="term" value="F:ATP binding"/>
    <property type="evidence" value="ECO:0007669"/>
    <property type="project" value="UniProtKB-KW"/>
</dbReference>
<dbReference type="InterPro" id="IPR027417">
    <property type="entry name" value="P-loop_NTPase"/>
</dbReference>
<protein>
    <submittedName>
        <fullName evidence="7">Unannotated protein</fullName>
    </submittedName>
</protein>
<dbReference type="InterPro" id="IPR031322">
    <property type="entry name" value="Shikimate/glucono_kinase"/>
</dbReference>
<dbReference type="GO" id="GO:0009073">
    <property type="term" value="P:aromatic amino acid family biosynthetic process"/>
    <property type="evidence" value="ECO:0007669"/>
    <property type="project" value="UniProtKB-KW"/>
</dbReference>
<dbReference type="GO" id="GO:0004765">
    <property type="term" value="F:shikimate kinase activity"/>
    <property type="evidence" value="ECO:0007669"/>
    <property type="project" value="TreeGrafter"/>
</dbReference>
<gene>
    <name evidence="7" type="ORF">UFOPK1419_00019</name>
</gene>
<evidence type="ECO:0000256" key="4">
    <source>
        <dbReference type="ARBA" id="ARBA00022777"/>
    </source>
</evidence>
<organism evidence="7">
    <name type="scientific">freshwater metagenome</name>
    <dbReference type="NCBI Taxonomy" id="449393"/>
    <lineage>
        <taxon>unclassified sequences</taxon>
        <taxon>metagenomes</taxon>
        <taxon>ecological metagenomes</taxon>
    </lineage>
</organism>
<keyword evidence="5" id="KW-0067">ATP-binding</keyword>
<dbReference type="PANTHER" id="PTHR21087:SF16">
    <property type="entry name" value="SHIKIMATE KINASE 1, CHLOROPLASTIC"/>
    <property type="match status" value="1"/>
</dbReference>
<evidence type="ECO:0000256" key="6">
    <source>
        <dbReference type="ARBA" id="ARBA00023141"/>
    </source>
</evidence>
<dbReference type="PANTHER" id="PTHR21087">
    <property type="entry name" value="SHIKIMATE KINASE"/>
    <property type="match status" value="1"/>
</dbReference>
<dbReference type="EMBL" id="CAEZSK010000001">
    <property type="protein sequence ID" value="CAB4531833.1"/>
    <property type="molecule type" value="Genomic_DNA"/>
</dbReference>
<dbReference type="GO" id="GO:0008652">
    <property type="term" value="P:amino acid biosynthetic process"/>
    <property type="evidence" value="ECO:0007669"/>
    <property type="project" value="UniProtKB-KW"/>
</dbReference>
<dbReference type="CDD" id="cd00464">
    <property type="entry name" value="SK"/>
    <property type="match status" value="1"/>
</dbReference>
<dbReference type="GO" id="GO:0005829">
    <property type="term" value="C:cytosol"/>
    <property type="evidence" value="ECO:0007669"/>
    <property type="project" value="TreeGrafter"/>
</dbReference>
<reference evidence="7" key="1">
    <citation type="submission" date="2020-05" db="EMBL/GenBank/DDBJ databases">
        <authorList>
            <person name="Chiriac C."/>
            <person name="Salcher M."/>
            <person name="Ghai R."/>
            <person name="Kavagutti S V."/>
        </authorList>
    </citation>
    <scope>NUCLEOTIDE SEQUENCE</scope>
</reference>
<dbReference type="AlphaFoldDB" id="A0A6J6B0I0"/>
<keyword evidence="4" id="KW-0418">Kinase</keyword>
<dbReference type="PRINTS" id="PR01100">
    <property type="entry name" value="SHIKIMTKNASE"/>
</dbReference>
<dbReference type="HAMAP" id="MF_00109">
    <property type="entry name" value="Shikimate_kinase"/>
    <property type="match status" value="1"/>
</dbReference>
<accession>A0A6J6B0I0</accession>
<keyword evidence="6" id="KW-0057">Aromatic amino acid biosynthesis</keyword>
<keyword evidence="3" id="KW-0547">Nucleotide-binding</keyword>
<evidence type="ECO:0000256" key="2">
    <source>
        <dbReference type="ARBA" id="ARBA00022679"/>
    </source>
</evidence>